<evidence type="ECO:0000256" key="4">
    <source>
        <dbReference type="ARBA" id="ARBA00022823"/>
    </source>
</evidence>
<dbReference type="EC" id="2.3.1.-" evidence="6"/>
<dbReference type="Pfam" id="PF00364">
    <property type="entry name" value="Biotin_lipoyl"/>
    <property type="match status" value="1"/>
</dbReference>
<protein>
    <recommendedName>
        <fullName evidence="6">Dihydrolipoamide acetyltransferase component of pyruvate dehydrogenase complex</fullName>
        <ecNumber evidence="6">2.3.1.-</ecNumber>
    </recommendedName>
</protein>
<dbReference type="PANTHER" id="PTHR43178">
    <property type="entry name" value="DIHYDROLIPOAMIDE ACETYLTRANSFERASE COMPONENT OF PYRUVATE DEHYDROGENASE COMPLEX"/>
    <property type="match status" value="1"/>
</dbReference>
<dbReference type="PANTHER" id="PTHR43178:SF5">
    <property type="entry name" value="LIPOAMIDE ACYLTRANSFERASE COMPONENT OF BRANCHED-CHAIN ALPHA-KETO ACID DEHYDROGENASE COMPLEX, MITOCHONDRIAL"/>
    <property type="match status" value="1"/>
</dbReference>
<keyword evidence="4 6" id="KW-0450">Lipoyl</keyword>
<reference evidence="8 9" key="1">
    <citation type="journal article" date="2014" name="BMC Genomics">
        <title>Comparison of environmental and isolate Sulfobacillus genomes reveals diverse carbon, sulfur, nitrogen, and hydrogen metabolisms.</title>
        <authorList>
            <person name="Justice N.B."/>
            <person name="Norman A."/>
            <person name="Brown C.T."/>
            <person name="Singh A."/>
            <person name="Thomas B.C."/>
            <person name="Banfield J.F."/>
        </authorList>
    </citation>
    <scope>NUCLEOTIDE SEQUENCE [LARGE SCALE GENOMIC DNA]</scope>
    <source>
        <strain evidence="8">AMDSBA3</strain>
    </source>
</reference>
<dbReference type="Gene3D" id="2.40.50.100">
    <property type="match status" value="1"/>
</dbReference>
<dbReference type="AlphaFoldDB" id="A0A2T2WE53"/>
<dbReference type="GO" id="GO:0016407">
    <property type="term" value="F:acetyltransferase activity"/>
    <property type="evidence" value="ECO:0007669"/>
    <property type="project" value="TreeGrafter"/>
</dbReference>
<comment type="caution">
    <text evidence="8">The sequence shown here is derived from an EMBL/GenBank/DDBJ whole genome shotgun (WGS) entry which is preliminary data.</text>
</comment>
<evidence type="ECO:0000313" key="9">
    <source>
        <dbReference type="Proteomes" id="UP000241848"/>
    </source>
</evidence>
<dbReference type="InterPro" id="IPR023213">
    <property type="entry name" value="CAT-like_dom_sf"/>
</dbReference>
<gene>
    <name evidence="8" type="ORF">C7B45_14575</name>
</gene>
<evidence type="ECO:0000259" key="7">
    <source>
        <dbReference type="PROSITE" id="PS50968"/>
    </source>
</evidence>
<name>A0A2T2WE53_9FIRM</name>
<evidence type="ECO:0000256" key="3">
    <source>
        <dbReference type="ARBA" id="ARBA00022679"/>
    </source>
</evidence>
<dbReference type="SUPFAM" id="SSF52777">
    <property type="entry name" value="CoA-dependent acyltransferases"/>
    <property type="match status" value="1"/>
</dbReference>
<evidence type="ECO:0000256" key="1">
    <source>
        <dbReference type="ARBA" id="ARBA00001938"/>
    </source>
</evidence>
<dbReference type="SUPFAM" id="SSF51230">
    <property type="entry name" value="Single hybrid motif"/>
    <property type="match status" value="1"/>
</dbReference>
<dbReference type="Gene3D" id="3.30.559.10">
    <property type="entry name" value="Chloramphenicol acetyltransferase-like domain"/>
    <property type="match status" value="1"/>
</dbReference>
<evidence type="ECO:0000256" key="6">
    <source>
        <dbReference type="RuleBase" id="RU003423"/>
    </source>
</evidence>
<accession>A0A2T2WE53</accession>
<dbReference type="GO" id="GO:0031405">
    <property type="term" value="F:lipoic acid binding"/>
    <property type="evidence" value="ECO:0007669"/>
    <property type="project" value="TreeGrafter"/>
</dbReference>
<keyword evidence="3 6" id="KW-0808">Transferase</keyword>
<evidence type="ECO:0000256" key="2">
    <source>
        <dbReference type="ARBA" id="ARBA00007317"/>
    </source>
</evidence>
<dbReference type="InterPro" id="IPR001078">
    <property type="entry name" value="2-oxoacid_DH_actylTfrase"/>
</dbReference>
<evidence type="ECO:0000313" key="8">
    <source>
        <dbReference type="EMBL" id="PSR20522.1"/>
    </source>
</evidence>
<sequence length="403" mass="44333">MKYNIVMPALGETMDEGTIIAWRKAPGDWVDKGEVLMEVMTDKATFEVEADRSGYLRETVARLEDAVRVGETVAWLSDSRDEPLDLDTAQDETLKVEAPSDHHPIESPGLVFESTHRGDTLRVSPRARRLLEKYGLGAEEVAKTIASQTIEAADVEEYVRSFAVRGDEKATASQIVKVTGMRKIIADRMVQAVTVPQVTLHAHSVVDSLLSRHRNLKRYASYRDVSLTDWIIKAAASVLVKRPDINARYHEDSIESLSSVNIGVAMDAPYGLTVPVLHQVETLSLVEIAAERHRLADLVQGRRLGVEDLQSGSFTISNMGSYGVDYFNPLLNVPEVAILGVGRLQSQIAEADGRLSGQLWLPLSLTFDHRAVDGGPAATFLHDICELLATPPQSWTIDIEGGE</sequence>
<dbReference type="InterPro" id="IPR050743">
    <property type="entry name" value="2-oxoacid_DH_E2_comp"/>
</dbReference>
<dbReference type="Pfam" id="PF00198">
    <property type="entry name" value="2-oxoacid_dh"/>
    <property type="match status" value="1"/>
</dbReference>
<dbReference type="Proteomes" id="UP000241848">
    <property type="component" value="Unassembled WGS sequence"/>
</dbReference>
<dbReference type="EMBL" id="PXYV01000059">
    <property type="protein sequence ID" value="PSR20522.1"/>
    <property type="molecule type" value="Genomic_DNA"/>
</dbReference>
<dbReference type="InterPro" id="IPR011053">
    <property type="entry name" value="Single_hybrid_motif"/>
</dbReference>
<proteinExistence type="inferred from homology"/>
<dbReference type="GO" id="GO:0005737">
    <property type="term" value="C:cytoplasm"/>
    <property type="evidence" value="ECO:0007669"/>
    <property type="project" value="TreeGrafter"/>
</dbReference>
<comment type="similarity">
    <text evidence="2 6">Belongs to the 2-oxoacid dehydrogenase family.</text>
</comment>
<dbReference type="CDD" id="cd06849">
    <property type="entry name" value="lipoyl_domain"/>
    <property type="match status" value="1"/>
</dbReference>
<dbReference type="InterPro" id="IPR003016">
    <property type="entry name" value="2-oxoA_DH_lipoyl-BS"/>
</dbReference>
<dbReference type="InterPro" id="IPR000089">
    <property type="entry name" value="Biotin_lipoyl"/>
</dbReference>
<feature type="domain" description="Lipoyl-binding" evidence="7">
    <location>
        <begin position="2"/>
        <end position="77"/>
    </location>
</feature>
<dbReference type="PROSITE" id="PS00189">
    <property type="entry name" value="LIPOYL"/>
    <property type="match status" value="1"/>
</dbReference>
<dbReference type="PROSITE" id="PS50968">
    <property type="entry name" value="BIOTINYL_LIPOYL"/>
    <property type="match status" value="1"/>
</dbReference>
<keyword evidence="5 6" id="KW-0012">Acyltransferase</keyword>
<organism evidence="8 9">
    <name type="scientific">Sulfobacillus acidophilus</name>
    <dbReference type="NCBI Taxonomy" id="53633"/>
    <lineage>
        <taxon>Bacteria</taxon>
        <taxon>Bacillati</taxon>
        <taxon>Bacillota</taxon>
        <taxon>Clostridia</taxon>
        <taxon>Eubacteriales</taxon>
        <taxon>Clostridiales Family XVII. Incertae Sedis</taxon>
        <taxon>Sulfobacillus</taxon>
    </lineage>
</organism>
<evidence type="ECO:0000256" key="5">
    <source>
        <dbReference type="ARBA" id="ARBA00023315"/>
    </source>
</evidence>
<comment type="cofactor">
    <cofactor evidence="1 6">
        <name>(R)-lipoate</name>
        <dbReference type="ChEBI" id="CHEBI:83088"/>
    </cofactor>
</comment>